<dbReference type="InterPro" id="IPR045857">
    <property type="entry name" value="O16G_dom_2"/>
</dbReference>
<keyword evidence="3 5" id="KW-0378">Hydrolase</keyword>
<dbReference type="EMBL" id="JACHMO010000001">
    <property type="protein sequence ID" value="MBB5802805.1"/>
    <property type="molecule type" value="Genomic_DNA"/>
</dbReference>
<comment type="similarity">
    <text evidence="1 2">Belongs to the glycosyl hydrolase 13 family.</text>
</comment>
<dbReference type="GO" id="GO:0043169">
    <property type="term" value="F:cation binding"/>
    <property type="evidence" value="ECO:0007669"/>
    <property type="project" value="InterPro"/>
</dbReference>
<dbReference type="InterPro" id="IPR017853">
    <property type="entry name" value="GH"/>
</dbReference>
<dbReference type="SMART" id="SM00642">
    <property type="entry name" value="Aamy"/>
    <property type="match status" value="1"/>
</dbReference>
<keyword evidence="3" id="KW-0119">Carbohydrate metabolism</keyword>
<dbReference type="PANTHER" id="PTHR10357:SF219">
    <property type="entry name" value="MALTOSE ALPHA-D-GLUCOSYLTRANSFERASE"/>
    <property type="match status" value="1"/>
</dbReference>
<name>A0A7W9HIJ8_9PSEU</name>
<dbReference type="InterPro" id="IPR006047">
    <property type="entry name" value="GH13_cat_dom"/>
</dbReference>
<keyword evidence="5" id="KW-0808">Transferase</keyword>
<sequence length="546" mass="62022">MVERWYRNGLIYSLDVCLFQDSNGDGTGDIPGLVSRLDYLSRLGVTAIWVSPFHPSPRRDGGYDITDYYGVDQRLGSLGDFAELLAEADERGLRVVIDLVFNHTSDQHPWFRSARADPDSPYRDWYVWSTDEPADRWGGPVFPGAEKGIWTWDEQAEAWYRHRFYRFQPDLNTDHPAVRAELHKIMAFWLRLGVAGFRIDAAPMLIESRSRRRRDYALLHDIRETVSWQRQDAVLLAEANVDRDELIEYFGAADGRASRAMMVFAFRLNQSMMLALARQDARPIATALADLPDLPGHGQWATFLRNHDEVDLSGLADDERRDVFAAFGPEPEMQAYGRGIRRRLACMLGGDRRRLELAYSLQLSMPGTPVIRYGDEIGMGEDLSLREREAIRTPMQWTDTANAGFSRAASEQLIAPVISDGPSGHKHVNVLSQRRDPNSLLTWFERMLHTRRECEEIGVGEHKVIDTGVPHVLVHTAHGPHGAILFAHNLSPDPCNVSIPPLPGERHRPLTLASDMGYDDDDVDLLSLDLTGYGYRWLRLNHTPWD</sequence>
<dbReference type="GO" id="GO:0016740">
    <property type="term" value="F:transferase activity"/>
    <property type="evidence" value="ECO:0007669"/>
    <property type="project" value="UniProtKB-KW"/>
</dbReference>
<dbReference type="InterPro" id="IPR006046">
    <property type="entry name" value="Alpha_amylase"/>
</dbReference>
<evidence type="ECO:0000313" key="6">
    <source>
        <dbReference type="Proteomes" id="UP000552097"/>
    </source>
</evidence>
<dbReference type="Proteomes" id="UP000552097">
    <property type="component" value="Unassembled WGS sequence"/>
</dbReference>
<dbReference type="Gene3D" id="3.90.400.10">
    <property type="entry name" value="Oligo-1,6-glucosidase, Domain 2"/>
    <property type="match status" value="1"/>
</dbReference>
<evidence type="ECO:0000313" key="5">
    <source>
        <dbReference type="EMBL" id="MBB5802805.1"/>
    </source>
</evidence>
<dbReference type="PRINTS" id="PR00110">
    <property type="entry name" value="ALPHAAMYLASE"/>
</dbReference>
<dbReference type="InterPro" id="IPR013780">
    <property type="entry name" value="Glyco_hydro_b"/>
</dbReference>
<dbReference type="RefSeq" id="WP_184919731.1">
    <property type="nucleotide sequence ID" value="NZ_JACHMO010000001.1"/>
</dbReference>
<dbReference type="GO" id="GO:0005975">
    <property type="term" value="P:carbohydrate metabolic process"/>
    <property type="evidence" value="ECO:0007669"/>
    <property type="project" value="InterPro"/>
</dbReference>
<dbReference type="GO" id="GO:0016853">
    <property type="term" value="F:isomerase activity"/>
    <property type="evidence" value="ECO:0007669"/>
    <property type="project" value="UniProtKB-KW"/>
</dbReference>
<dbReference type="EC" id="3.2.1.1" evidence="3"/>
<dbReference type="Gene3D" id="3.20.20.80">
    <property type="entry name" value="Glycosidases"/>
    <property type="match status" value="1"/>
</dbReference>
<feature type="domain" description="Glycosyl hydrolase family 13 catalytic" evidence="4">
    <location>
        <begin position="13"/>
        <end position="407"/>
    </location>
</feature>
<gene>
    <name evidence="5" type="ORF">F4560_002573</name>
</gene>
<accession>A0A7W9HIJ8</accession>
<evidence type="ECO:0000259" key="4">
    <source>
        <dbReference type="SMART" id="SM00642"/>
    </source>
</evidence>
<dbReference type="GO" id="GO:0004556">
    <property type="term" value="F:alpha-amylase activity"/>
    <property type="evidence" value="ECO:0007669"/>
    <property type="project" value="UniProtKB-UniRule"/>
</dbReference>
<keyword evidence="6" id="KW-1185">Reference proteome</keyword>
<keyword evidence="5" id="KW-0413">Isomerase</keyword>
<keyword evidence="3 5" id="KW-0326">Glycosidase</keyword>
<dbReference type="CDD" id="cd11334">
    <property type="entry name" value="AmyAc_TreS"/>
    <property type="match status" value="1"/>
</dbReference>
<dbReference type="AlphaFoldDB" id="A0A7W9HIJ8"/>
<comment type="caution">
    <text evidence="5">The sequence shown here is derived from an EMBL/GenBank/DDBJ whole genome shotgun (WGS) entry which is preliminary data.</text>
</comment>
<reference evidence="5 6" key="1">
    <citation type="submission" date="2020-08" db="EMBL/GenBank/DDBJ databases">
        <title>Sequencing the genomes of 1000 actinobacteria strains.</title>
        <authorList>
            <person name="Klenk H.-P."/>
        </authorList>
    </citation>
    <scope>NUCLEOTIDE SEQUENCE [LARGE SCALE GENOMIC DNA]</scope>
    <source>
        <strain evidence="5 6">DSM 45486</strain>
    </source>
</reference>
<proteinExistence type="inferred from homology"/>
<comment type="catalytic activity">
    <reaction evidence="3">
        <text>Endohydrolysis of (1-&gt;4)-alpha-D-glucosidic linkages in polysaccharides containing three or more (1-&gt;4)-alpha-linked D-glucose units.</text>
        <dbReference type="EC" id="3.2.1.1"/>
    </reaction>
</comment>
<organism evidence="5 6">
    <name type="scientific">Saccharothrix ecbatanensis</name>
    <dbReference type="NCBI Taxonomy" id="1105145"/>
    <lineage>
        <taxon>Bacteria</taxon>
        <taxon>Bacillati</taxon>
        <taxon>Actinomycetota</taxon>
        <taxon>Actinomycetes</taxon>
        <taxon>Pseudonocardiales</taxon>
        <taxon>Pseudonocardiaceae</taxon>
        <taxon>Saccharothrix</taxon>
    </lineage>
</organism>
<dbReference type="PANTHER" id="PTHR10357">
    <property type="entry name" value="ALPHA-AMYLASE FAMILY MEMBER"/>
    <property type="match status" value="1"/>
</dbReference>
<evidence type="ECO:0000256" key="3">
    <source>
        <dbReference type="RuleBase" id="RU361134"/>
    </source>
</evidence>
<dbReference type="Pfam" id="PF00128">
    <property type="entry name" value="Alpha-amylase"/>
    <property type="match status" value="2"/>
</dbReference>
<evidence type="ECO:0000256" key="2">
    <source>
        <dbReference type="RuleBase" id="RU003615"/>
    </source>
</evidence>
<evidence type="ECO:0000256" key="1">
    <source>
        <dbReference type="ARBA" id="ARBA00008061"/>
    </source>
</evidence>
<protein>
    <recommendedName>
        <fullName evidence="3">Alpha-amylase</fullName>
        <ecNumber evidence="3">3.2.1.1</ecNumber>
    </recommendedName>
</protein>
<dbReference type="Gene3D" id="2.60.40.1180">
    <property type="entry name" value="Golgi alpha-mannosidase II"/>
    <property type="match status" value="1"/>
</dbReference>
<dbReference type="SUPFAM" id="SSF51445">
    <property type="entry name" value="(Trans)glycosidases"/>
    <property type="match status" value="1"/>
</dbReference>